<dbReference type="GO" id="GO:0005737">
    <property type="term" value="C:cytoplasm"/>
    <property type="evidence" value="ECO:0007669"/>
    <property type="project" value="TreeGrafter"/>
</dbReference>
<protein>
    <submittedName>
        <fullName evidence="2">UBS3A protein</fullName>
    </submittedName>
</protein>
<dbReference type="CDD" id="cd07067">
    <property type="entry name" value="HP_PGM_like"/>
    <property type="match status" value="1"/>
</dbReference>
<gene>
    <name evidence="2" type="primary">Ubash3a</name>
    <name evidence="2" type="ORF">SYRPAR_R04399</name>
</gene>
<organism evidence="2 3">
    <name type="scientific">Syrrhaptes paradoxus</name>
    <name type="common">Pallas's sandgrouse</name>
    <dbReference type="NCBI Taxonomy" id="302527"/>
    <lineage>
        <taxon>Eukaryota</taxon>
        <taxon>Metazoa</taxon>
        <taxon>Chordata</taxon>
        <taxon>Craniata</taxon>
        <taxon>Vertebrata</taxon>
        <taxon>Euteleostomi</taxon>
        <taxon>Archelosauria</taxon>
        <taxon>Archosauria</taxon>
        <taxon>Dinosauria</taxon>
        <taxon>Saurischia</taxon>
        <taxon>Theropoda</taxon>
        <taxon>Coelurosauria</taxon>
        <taxon>Aves</taxon>
        <taxon>Neognathae</taxon>
        <taxon>Neoaves</taxon>
        <taxon>Columbimorphae</taxon>
        <taxon>Pterocliformes</taxon>
        <taxon>Pteroclidae</taxon>
        <taxon>Syrrhaptes</taxon>
    </lineage>
</organism>
<sequence>QNATMRRGVLVMRHGERVDEVFGKSWLQLCLTADGKYYRPDLNFPSTLPKRKDNVKHFEYDPPLSCCGIFQSRLIGEALLDQAVTVSHVYSSPALRCIQTAQHILQGLKLDQKVKIRVEPGLFEWTKWEASRVIPNFMTVTELAEASYKIDASYRVNFPLSSLVPSESYEEYMNRSSALSYFFFAFSAVPGVILIVGHGSSLASFTRPLLGLPARDSSDFAQVVRKIPSLGMCFCEELKEENKWQMVNPPVKTLTHGANAAFNWRNGIVED</sequence>
<dbReference type="PANTHER" id="PTHR16469:SF7">
    <property type="entry name" value="UBIQUITIN-ASSOCIATED AND SH3 DOMAIN-CONTAINING PROTEIN A"/>
    <property type="match status" value="1"/>
</dbReference>
<keyword evidence="3" id="KW-1185">Reference proteome</keyword>
<feature type="transmembrane region" description="Helical" evidence="1">
    <location>
        <begin position="178"/>
        <end position="197"/>
    </location>
</feature>
<feature type="non-terminal residue" evidence="2">
    <location>
        <position position="1"/>
    </location>
</feature>
<proteinExistence type="predicted"/>
<dbReference type="EMBL" id="VZTO01011420">
    <property type="protein sequence ID" value="NXT22566.1"/>
    <property type="molecule type" value="Genomic_DNA"/>
</dbReference>
<evidence type="ECO:0000256" key="1">
    <source>
        <dbReference type="SAM" id="Phobius"/>
    </source>
</evidence>
<dbReference type="PANTHER" id="PTHR16469">
    <property type="entry name" value="UBIQUITIN-ASSOCIATED AND SH3 DOMAIN-CONTAINING BA-RELATED"/>
    <property type="match status" value="1"/>
</dbReference>
<evidence type="ECO:0000313" key="2">
    <source>
        <dbReference type="EMBL" id="NXT22566.1"/>
    </source>
</evidence>
<keyword evidence="1" id="KW-0812">Transmembrane</keyword>
<dbReference type="InterPro" id="IPR029033">
    <property type="entry name" value="His_PPase_superfam"/>
</dbReference>
<dbReference type="SUPFAM" id="SSF53254">
    <property type="entry name" value="Phosphoglycerate mutase-like"/>
    <property type="match status" value="1"/>
</dbReference>
<feature type="non-terminal residue" evidence="2">
    <location>
        <position position="271"/>
    </location>
</feature>
<dbReference type="Proteomes" id="UP000536260">
    <property type="component" value="Unassembled WGS sequence"/>
</dbReference>
<accession>A0A7L3AUQ6</accession>
<dbReference type="GO" id="GO:0050860">
    <property type="term" value="P:negative regulation of T cell receptor signaling pathway"/>
    <property type="evidence" value="ECO:0007669"/>
    <property type="project" value="TreeGrafter"/>
</dbReference>
<dbReference type="FunFam" id="3.40.50.1240:FF:000016">
    <property type="entry name" value="Ubiquitin-associated and SH3 domain-containing protein A"/>
    <property type="match status" value="1"/>
</dbReference>
<dbReference type="Pfam" id="PF00300">
    <property type="entry name" value="His_Phos_1"/>
    <property type="match status" value="1"/>
</dbReference>
<dbReference type="InterPro" id="IPR013078">
    <property type="entry name" value="His_Pase_superF_clade-1"/>
</dbReference>
<comment type="caution">
    <text evidence="2">The sequence shown here is derived from an EMBL/GenBank/DDBJ whole genome shotgun (WGS) entry which is preliminary data.</text>
</comment>
<evidence type="ECO:0000313" key="3">
    <source>
        <dbReference type="Proteomes" id="UP000536260"/>
    </source>
</evidence>
<keyword evidence="1" id="KW-0472">Membrane</keyword>
<dbReference type="InterPro" id="IPR051710">
    <property type="entry name" value="Phosphatase_SH3-domain"/>
</dbReference>
<dbReference type="AlphaFoldDB" id="A0A7L3AUQ6"/>
<keyword evidence="1" id="KW-1133">Transmembrane helix</keyword>
<name>A0A7L3AUQ6_9AVES</name>
<dbReference type="Gene3D" id="3.40.50.1240">
    <property type="entry name" value="Phosphoglycerate mutase-like"/>
    <property type="match status" value="1"/>
</dbReference>
<reference evidence="2 3" key="1">
    <citation type="submission" date="2019-09" db="EMBL/GenBank/DDBJ databases">
        <title>Bird 10,000 Genomes (B10K) Project - Family phase.</title>
        <authorList>
            <person name="Zhang G."/>
        </authorList>
    </citation>
    <scope>NUCLEOTIDE SEQUENCE [LARGE SCALE GENOMIC DNA]</scope>
    <source>
        <strain evidence="2">B10K-DU-003-42</strain>
        <tissue evidence="2">Mixed tissue sample</tissue>
    </source>
</reference>